<evidence type="ECO:0000313" key="3">
    <source>
        <dbReference type="Proteomes" id="UP000321577"/>
    </source>
</evidence>
<keyword evidence="3" id="KW-1185">Reference proteome</keyword>
<gene>
    <name evidence="2" type="ORF">BGE01nite_33230</name>
</gene>
<feature type="chain" id="PRO_5022208211" description="DUF1795 domain-containing protein" evidence="1">
    <location>
        <begin position="22"/>
        <end position="202"/>
    </location>
</feature>
<feature type="signal peptide" evidence="1">
    <location>
        <begin position="1"/>
        <end position="21"/>
    </location>
</feature>
<evidence type="ECO:0000313" key="2">
    <source>
        <dbReference type="EMBL" id="GEP44032.1"/>
    </source>
</evidence>
<keyword evidence="1" id="KW-0732">Signal</keyword>
<dbReference type="Proteomes" id="UP000321577">
    <property type="component" value="Unassembled WGS sequence"/>
</dbReference>
<reference evidence="2 3" key="1">
    <citation type="submission" date="2019-07" db="EMBL/GenBank/DDBJ databases">
        <title>Whole genome shotgun sequence of Brevifollis gellanilyticus NBRC 108608.</title>
        <authorList>
            <person name="Hosoyama A."/>
            <person name="Uohara A."/>
            <person name="Ohji S."/>
            <person name="Ichikawa N."/>
        </authorList>
    </citation>
    <scope>NUCLEOTIDE SEQUENCE [LARGE SCALE GENOMIC DNA]</scope>
    <source>
        <strain evidence="2 3">NBRC 108608</strain>
    </source>
</reference>
<proteinExistence type="predicted"/>
<comment type="caution">
    <text evidence="2">The sequence shown here is derived from an EMBL/GenBank/DDBJ whole genome shotgun (WGS) entry which is preliminary data.</text>
</comment>
<dbReference type="AlphaFoldDB" id="A0A512MBC2"/>
<accession>A0A512MBC2</accession>
<dbReference type="RefSeq" id="WP_146851589.1">
    <property type="nucleotide sequence ID" value="NZ_BKAG01000024.1"/>
</dbReference>
<sequence length="202" mass="22195">MKLIPLIIALIAFASTSSAFAQRANATPTMLKGPADWRFERLPIPPGFARDIPWTGYEEARFAPGMFDTSSANHFTYALSIYVDGTAPVQAPALKSFLDKYLKGLSVMVGRRKGLKPDEAQFNAEVLPRKTEANATGTFTAKATMFDTFNDGGKVSLNMEIDVLPKAEAQKTQIILLITPQAFDAPVWKQLREIRSSVQAPQ</sequence>
<evidence type="ECO:0008006" key="4">
    <source>
        <dbReference type="Google" id="ProtNLM"/>
    </source>
</evidence>
<protein>
    <recommendedName>
        <fullName evidence="4">DUF1795 domain-containing protein</fullName>
    </recommendedName>
</protein>
<dbReference type="OrthoDB" id="704518at2"/>
<organism evidence="2 3">
    <name type="scientific">Brevifollis gellanilyticus</name>
    <dbReference type="NCBI Taxonomy" id="748831"/>
    <lineage>
        <taxon>Bacteria</taxon>
        <taxon>Pseudomonadati</taxon>
        <taxon>Verrucomicrobiota</taxon>
        <taxon>Verrucomicrobiia</taxon>
        <taxon>Verrucomicrobiales</taxon>
        <taxon>Verrucomicrobiaceae</taxon>
    </lineage>
</organism>
<dbReference type="EMBL" id="BKAG01000024">
    <property type="protein sequence ID" value="GEP44032.1"/>
    <property type="molecule type" value="Genomic_DNA"/>
</dbReference>
<evidence type="ECO:0000256" key="1">
    <source>
        <dbReference type="SAM" id="SignalP"/>
    </source>
</evidence>
<name>A0A512MBC2_9BACT</name>